<dbReference type="AlphaFoldDB" id="A0A2Z6AWK9"/>
<protein>
    <submittedName>
        <fullName evidence="1">Uncharacterized protein</fullName>
    </submittedName>
</protein>
<name>A0A2Z6AWK9_9BACT</name>
<dbReference type="KEGG" id="dfl:DFE_0859"/>
<reference evidence="1 2" key="1">
    <citation type="journal article" date="2018" name="Sci. Adv.">
        <title>Multi-heme cytochromes provide a pathway for survival in energy-limited environments.</title>
        <authorList>
            <person name="Deng X."/>
            <person name="Dohmae N."/>
            <person name="Nealson K.H."/>
            <person name="Hashimoto K."/>
            <person name="Okamoto A."/>
        </authorList>
    </citation>
    <scope>NUCLEOTIDE SEQUENCE [LARGE SCALE GENOMIC DNA]</scope>
    <source>
        <strain evidence="1 2">IS5</strain>
    </source>
</reference>
<dbReference type="EMBL" id="AP017378">
    <property type="protein sequence ID" value="BBD07585.1"/>
    <property type="molecule type" value="Genomic_DNA"/>
</dbReference>
<dbReference type="InterPro" id="IPR029052">
    <property type="entry name" value="Metallo-depent_PP-like"/>
</dbReference>
<proteinExistence type="predicted"/>
<keyword evidence="2" id="KW-1185">Reference proteome</keyword>
<accession>A0A2Z6AWK9</accession>
<dbReference type="RefSeq" id="WP_126376966.1">
    <property type="nucleotide sequence ID" value="NZ_AP017378.1"/>
</dbReference>
<sequence length="213" mass="23645">MTREGLESKELAQALSKAYSSLEYHTGYLVPGEKAWLEDSGTTPPENWVTASDRIQERIIDRAGYKVGLIYFPKLIKGAKEPSAMMMKAVVRKAESLSKRSDIVIGISPWGGNAERTLLEKHTPQIHLLLGAGPGPGLAGRFARNGQTFWVRSYKRGKAVHVIHISKLPTRSNDWKWIKNGNISMKLEVLNQDLSEDADLVALLGKFTLPPPK</sequence>
<evidence type="ECO:0000313" key="2">
    <source>
        <dbReference type="Proteomes" id="UP000269883"/>
    </source>
</evidence>
<organism evidence="1 2">
    <name type="scientific">Desulfovibrio ferrophilus</name>
    <dbReference type="NCBI Taxonomy" id="241368"/>
    <lineage>
        <taxon>Bacteria</taxon>
        <taxon>Pseudomonadati</taxon>
        <taxon>Thermodesulfobacteriota</taxon>
        <taxon>Desulfovibrionia</taxon>
        <taxon>Desulfovibrionales</taxon>
        <taxon>Desulfovibrionaceae</taxon>
        <taxon>Desulfovibrio</taxon>
    </lineage>
</organism>
<dbReference type="OrthoDB" id="5452986at2"/>
<dbReference type="SUPFAM" id="SSF56300">
    <property type="entry name" value="Metallo-dependent phosphatases"/>
    <property type="match status" value="1"/>
</dbReference>
<evidence type="ECO:0000313" key="1">
    <source>
        <dbReference type="EMBL" id="BBD07585.1"/>
    </source>
</evidence>
<dbReference type="Proteomes" id="UP000269883">
    <property type="component" value="Chromosome"/>
</dbReference>
<gene>
    <name evidence="1" type="ORF">DFE_0859</name>
</gene>